<evidence type="ECO:0000256" key="2">
    <source>
        <dbReference type="ARBA" id="ARBA00034301"/>
    </source>
</evidence>
<dbReference type="InterPro" id="IPR036866">
    <property type="entry name" value="RibonucZ/Hydroxyglut_hydro"/>
</dbReference>
<dbReference type="PANTHER" id="PTHR30619">
    <property type="entry name" value="DNA INTERNALIZATION/COMPETENCE PROTEIN COMEC/REC2"/>
    <property type="match status" value="1"/>
</dbReference>
<evidence type="ECO:0000313" key="5">
    <source>
        <dbReference type="EMBL" id="TVX96698.1"/>
    </source>
</evidence>
<gene>
    <name evidence="5" type="ORF">FPZ45_20685</name>
</gene>
<dbReference type="OrthoDB" id="9761531at2"/>
<dbReference type="AlphaFoldDB" id="A0A559J9Y0"/>
<evidence type="ECO:0000313" key="6">
    <source>
        <dbReference type="Proteomes" id="UP000316330"/>
    </source>
</evidence>
<dbReference type="GO" id="GO:0016787">
    <property type="term" value="F:hydrolase activity"/>
    <property type="evidence" value="ECO:0007669"/>
    <property type="project" value="UniProtKB-KW"/>
</dbReference>
<comment type="catalytic activity">
    <reaction evidence="3">
        <text>3',5'-cyclic UMP + H2O = UMP + H(+)</text>
        <dbReference type="Rhea" id="RHEA:70575"/>
        <dbReference type="ChEBI" id="CHEBI:15377"/>
        <dbReference type="ChEBI" id="CHEBI:15378"/>
        <dbReference type="ChEBI" id="CHEBI:57865"/>
        <dbReference type="ChEBI" id="CHEBI:184387"/>
    </reaction>
    <physiologicalReaction direction="left-to-right" evidence="3">
        <dbReference type="Rhea" id="RHEA:70576"/>
    </physiologicalReaction>
</comment>
<dbReference type="RefSeq" id="WP_144706046.1">
    <property type="nucleotide sequence ID" value="NZ_VNJJ01000015.1"/>
</dbReference>
<organism evidence="5 6">
    <name type="scientific">Cohnella terricola</name>
    <dbReference type="NCBI Taxonomy" id="1289167"/>
    <lineage>
        <taxon>Bacteria</taxon>
        <taxon>Bacillati</taxon>
        <taxon>Bacillota</taxon>
        <taxon>Bacilli</taxon>
        <taxon>Bacillales</taxon>
        <taxon>Paenibacillaceae</taxon>
        <taxon>Cohnella</taxon>
    </lineage>
</organism>
<dbReference type="InterPro" id="IPR001279">
    <property type="entry name" value="Metallo-B-lactamas"/>
</dbReference>
<dbReference type="InterPro" id="IPR052159">
    <property type="entry name" value="Competence_DNA_uptake"/>
</dbReference>
<dbReference type="Gene3D" id="3.60.15.10">
    <property type="entry name" value="Ribonuclease Z/Hydroxyacylglutathione hydrolase-like"/>
    <property type="match status" value="1"/>
</dbReference>
<reference evidence="5 6" key="1">
    <citation type="submission" date="2019-07" db="EMBL/GenBank/DDBJ databases">
        <authorList>
            <person name="Kim J."/>
        </authorList>
    </citation>
    <scope>NUCLEOTIDE SEQUENCE [LARGE SCALE GENOMIC DNA]</scope>
    <source>
        <strain evidence="5 6">G13</strain>
    </source>
</reference>
<proteinExistence type="predicted"/>
<comment type="function">
    <text evidence="2">Counteracts the endogenous Pycsar antiviral defense system. Phosphodiesterase that enables metal-dependent hydrolysis of host cyclic nucleotide Pycsar defense signals such as cCMP and cUMP.</text>
</comment>
<dbReference type="PANTHER" id="PTHR30619:SF1">
    <property type="entry name" value="RECOMBINATION PROTEIN 2"/>
    <property type="match status" value="1"/>
</dbReference>
<protein>
    <submittedName>
        <fullName evidence="5">MBL fold metallo-hydrolase</fullName>
    </submittedName>
</protein>
<dbReference type="SUPFAM" id="SSF56281">
    <property type="entry name" value="Metallo-hydrolase/oxidoreductase"/>
    <property type="match status" value="1"/>
</dbReference>
<dbReference type="Pfam" id="PF00753">
    <property type="entry name" value="Lactamase_B"/>
    <property type="match status" value="1"/>
</dbReference>
<evidence type="ECO:0000256" key="1">
    <source>
        <dbReference type="ARBA" id="ARBA00034221"/>
    </source>
</evidence>
<dbReference type="Proteomes" id="UP000316330">
    <property type="component" value="Unassembled WGS sequence"/>
</dbReference>
<evidence type="ECO:0000259" key="4">
    <source>
        <dbReference type="Pfam" id="PF00753"/>
    </source>
</evidence>
<comment type="caution">
    <text evidence="5">The sequence shown here is derived from an EMBL/GenBank/DDBJ whole genome shotgun (WGS) entry which is preliminary data.</text>
</comment>
<comment type="catalytic activity">
    <reaction evidence="1">
        <text>3',5'-cyclic CMP + H2O = CMP + H(+)</text>
        <dbReference type="Rhea" id="RHEA:72675"/>
        <dbReference type="ChEBI" id="CHEBI:15377"/>
        <dbReference type="ChEBI" id="CHEBI:15378"/>
        <dbReference type="ChEBI" id="CHEBI:58003"/>
        <dbReference type="ChEBI" id="CHEBI:60377"/>
    </reaction>
    <physiologicalReaction direction="left-to-right" evidence="1">
        <dbReference type="Rhea" id="RHEA:72676"/>
    </physiologicalReaction>
</comment>
<feature type="domain" description="Metallo-beta-lactamase" evidence="4">
    <location>
        <begin position="15"/>
        <end position="107"/>
    </location>
</feature>
<evidence type="ECO:0000256" key="3">
    <source>
        <dbReference type="ARBA" id="ARBA00048505"/>
    </source>
</evidence>
<dbReference type="EMBL" id="VNJJ01000015">
    <property type="protein sequence ID" value="TVX96698.1"/>
    <property type="molecule type" value="Genomic_DNA"/>
</dbReference>
<sequence length="316" mass="35998">MMRAKVHFLNVGWGDAHLIRLPSGTVTLIDGGDGSFAPDRDHPLSWMDRQGLRRLDWMILTHIHADHLNGLIDIAIRCEVKRAILPYELPQLNFSTEETEDSSTGSDAGRVSRMLTAYEELIRLLRKQGTDIRWRSDYASAGSSVIWEEEGYTLTHLYPWQGDPLPGLDVLREAVSEDGRTGSERFASLERFFTLSNDDSSVYRLTSAEARSDGVLFGGDQLEAGWERLSRRTDLRSRVWKVPHHGMEDAFTFRLLSAIEPEFCVIPISRQRAWPLEEHWDRLRERSRAVFHLTGDFLPGKSVRLADGPIEVEIGE</sequence>
<accession>A0A559J9Y0</accession>
<keyword evidence="5" id="KW-0378">Hydrolase</keyword>
<name>A0A559J9Y0_9BACL</name>
<keyword evidence="6" id="KW-1185">Reference proteome</keyword>